<dbReference type="Pfam" id="PF20207">
    <property type="entry name" value="DUF6568"/>
    <property type="match status" value="1"/>
</dbReference>
<name>A0ABS3H2U9_9ENTE</name>
<organism evidence="2 3">
    <name type="scientific">Candidatus Enterococcus ikei</name>
    <dbReference type="NCBI Taxonomy" id="2815326"/>
    <lineage>
        <taxon>Bacteria</taxon>
        <taxon>Bacillati</taxon>
        <taxon>Bacillota</taxon>
        <taxon>Bacilli</taxon>
        <taxon>Lactobacillales</taxon>
        <taxon>Enterococcaceae</taxon>
        <taxon>Enterococcus</taxon>
    </lineage>
</organism>
<comment type="caution">
    <text evidence="2">The sequence shown here is derived from an EMBL/GenBank/DDBJ whole genome shotgun (WGS) entry which is preliminary data.</text>
</comment>
<keyword evidence="1" id="KW-0175">Coiled coil</keyword>
<evidence type="ECO:0000256" key="1">
    <source>
        <dbReference type="SAM" id="Coils"/>
    </source>
</evidence>
<accession>A0ABS3H2U9</accession>
<keyword evidence="3" id="KW-1185">Reference proteome</keyword>
<evidence type="ECO:0000313" key="3">
    <source>
        <dbReference type="Proteomes" id="UP000664632"/>
    </source>
</evidence>
<dbReference type="InterPro" id="IPR036249">
    <property type="entry name" value="Thioredoxin-like_sf"/>
</dbReference>
<sequence>MKKYKLIVGAIIVFLSLCWAFTYYKYNQAMLTSQKKEEQLNELEQSVDIFAQLDSITPEHFENKVAAKDEVLVYIGRPDCIDCNLFDLLLLNYLNQNKEIKNKLVYLNVAALRKSDKEWARFKEKYEVKYTPTIALYIDGKQKRKAQWTPDKPLTIQEVKTIVEN</sequence>
<evidence type="ECO:0000313" key="2">
    <source>
        <dbReference type="EMBL" id="MBO0441852.1"/>
    </source>
</evidence>
<protein>
    <recommendedName>
        <fullName evidence="4">Thioredoxin domain-containing protein</fullName>
    </recommendedName>
</protein>
<feature type="coiled-coil region" evidence="1">
    <location>
        <begin position="26"/>
        <end position="53"/>
    </location>
</feature>
<proteinExistence type="predicted"/>
<dbReference type="SUPFAM" id="SSF52833">
    <property type="entry name" value="Thioredoxin-like"/>
    <property type="match status" value="1"/>
</dbReference>
<gene>
    <name evidence="2" type="ORF">JZO69_15910</name>
</gene>
<evidence type="ECO:0008006" key="4">
    <source>
        <dbReference type="Google" id="ProtNLM"/>
    </source>
</evidence>
<reference evidence="2 3" key="1">
    <citation type="submission" date="2021-03" db="EMBL/GenBank/DDBJ databases">
        <title>Enterococcal diversity collection.</title>
        <authorList>
            <person name="Gilmore M.S."/>
            <person name="Schwartzman J."/>
            <person name="Van Tyne D."/>
            <person name="Martin M."/>
            <person name="Earl A.M."/>
            <person name="Manson A.L."/>
            <person name="Straub T."/>
            <person name="Salamzade R."/>
            <person name="Saavedra J."/>
            <person name="Lebreton F."/>
            <person name="Prichula J."/>
            <person name="Schaufler K."/>
            <person name="Gaca A."/>
            <person name="Sgardioli B."/>
            <person name="Wagenaar J."/>
            <person name="Strong T."/>
        </authorList>
    </citation>
    <scope>NUCLEOTIDE SEQUENCE [LARGE SCALE GENOMIC DNA]</scope>
    <source>
        <strain evidence="2 3">DIV0869a</strain>
    </source>
</reference>
<dbReference type="Proteomes" id="UP000664632">
    <property type="component" value="Unassembled WGS sequence"/>
</dbReference>
<dbReference type="EMBL" id="JAFLWD010000051">
    <property type="protein sequence ID" value="MBO0441852.1"/>
    <property type="molecule type" value="Genomic_DNA"/>
</dbReference>
<dbReference type="RefSeq" id="WP_207113805.1">
    <property type="nucleotide sequence ID" value="NZ_JAFLWD010000051.1"/>
</dbReference>
<dbReference type="InterPro" id="IPR046698">
    <property type="entry name" value="PedC-like"/>
</dbReference>
<dbReference type="Gene3D" id="3.40.30.10">
    <property type="entry name" value="Glutaredoxin"/>
    <property type="match status" value="1"/>
</dbReference>